<dbReference type="AlphaFoldDB" id="A0A521AMR2"/>
<sequence length="29" mass="3410">MFNALTFLIKKASLYILYVLAFCYSISYI</sequence>
<proteinExistence type="predicted"/>
<feature type="transmembrane region" description="Helical" evidence="1">
    <location>
        <begin position="12"/>
        <end position="28"/>
    </location>
</feature>
<evidence type="ECO:0000313" key="2">
    <source>
        <dbReference type="EMBL" id="SMO36051.1"/>
    </source>
</evidence>
<name>A0A521AMR2_SACCC</name>
<keyword evidence="1" id="KW-0472">Membrane</keyword>
<evidence type="ECO:0000256" key="1">
    <source>
        <dbReference type="SAM" id="Phobius"/>
    </source>
</evidence>
<keyword evidence="1" id="KW-0812">Transmembrane</keyword>
<reference evidence="2 3" key="1">
    <citation type="submission" date="2017-05" db="EMBL/GenBank/DDBJ databases">
        <authorList>
            <person name="Varghese N."/>
            <person name="Submissions S."/>
        </authorList>
    </citation>
    <scope>NUCLEOTIDE SEQUENCE [LARGE SCALE GENOMIC DNA]</scope>
    <source>
        <strain evidence="2 3">DSM 27040</strain>
    </source>
</reference>
<dbReference type="Proteomes" id="UP000319040">
    <property type="component" value="Unassembled WGS sequence"/>
</dbReference>
<accession>A0A521AMR2</accession>
<keyword evidence="3" id="KW-1185">Reference proteome</keyword>
<dbReference type="EMBL" id="FXTB01000001">
    <property type="protein sequence ID" value="SMO36051.1"/>
    <property type="molecule type" value="Genomic_DNA"/>
</dbReference>
<protein>
    <submittedName>
        <fullName evidence="2">Uncharacterized protein</fullName>
    </submittedName>
</protein>
<organism evidence="2 3">
    <name type="scientific">Saccharicrinis carchari</name>
    <dbReference type="NCBI Taxonomy" id="1168039"/>
    <lineage>
        <taxon>Bacteria</taxon>
        <taxon>Pseudomonadati</taxon>
        <taxon>Bacteroidota</taxon>
        <taxon>Bacteroidia</taxon>
        <taxon>Marinilabiliales</taxon>
        <taxon>Marinilabiliaceae</taxon>
        <taxon>Saccharicrinis</taxon>
    </lineage>
</organism>
<gene>
    <name evidence="2" type="ORF">SAMN06265379_101263</name>
</gene>
<evidence type="ECO:0000313" key="3">
    <source>
        <dbReference type="Proteomes" id="UP000319040"/>
    </source>
</evidence>
<keyword evidence="1" id="KW-1133">Transmembrane helix</keyword>